<evidence type="ECO:0000313" key="1">
    <source>
        <dbReference type="EMBL" id="MCL6729779.1"/>
    </source>
</evidence>
<sequence>MSAENWHEERDRLLKLIKGIESGAVTHIDEDDERQLQPTSTENIANLKERLAKLNVRLGDDGN</sequence>
<gene>
    <name evidence="1" type="ORF">LZ538_06880</name>
</gene>
<protein>
    <submittedName>
        <fullName evidence="1">Uncharacterized protein</fullName>
    </submittedName>
</protein>
<dbReference type="EMBL" id="JAMGBE010000002">
    <property type="protein sequence ID" value="MCL6729779.1"/>
    <property type="molecule type" value="Genomic_DNA"/>
</dbReference>
<evidence type="ECO:0000313" key="2">
    <source>
        <dbReference type="Proteomes" id="UP001165342"/>
    </source>
</evidence>
<organism evidence="1 2">
    <name type="scientific">Sphingomonas hankyongi</name>
    <dbReference type="NCBI Taxonomy" id="2908209"/>
    <lineage>
        <taxon>Bacteria</taxon>
        <taxon>Pseudomonadati</taxon>
        <taxon>Pseudomonadota</taxon>
        <taxon>Alphaproteobacteria</taxon>
        <taxon>Sphingomonadales</taxon>
        <taxon>Sphingomonadaceae</taxon>
        <taxon>Sphingomonas</taxon>
    </lineage>
</organism>
<dbReference type="RefSeq" id="WP_249831251.1">
    <property type="nucleotide sequence ID" value="NZ_JAMGBE010000002.1"/>
</dbReference>
<name>A0ABT0S1N0_9SPHN</name>
<dbReference type="Proteomes" id="UP001165342">
    <property type="component" value="Unassembled WGS sequence"/>
</dbReference>
<proteinExistence type="predicted"/>
<accession>A0ABT0S1N0</accession>
<keyword evidence="2" id="KW-1185">Reference proteome</keyword>
<reference evidence="1" key="1">
    <citation type="submission" date="2022-05" db="EMBL/GenBank/DDBJ databases">
        <authorList>
            <person name="Jo J.-H."/>
            <person name="Im W.-T."/>
        </authorList>
    </citation>
    <scope>NUCLEOTIDE SEQUENCE</scope>
    <source>
        <strain evidence="1">SE220</strain>
    </source>
</reference>
<comment type="caution">
    <text evidence="1">The sequence shown here is derived from an EMBL/GenBank/DDBJ whole genome shotgun (WGS) entry which is preliminary data.</text>
</comment>